<comment type="caution">
    <text evidence="2">The sequence shown here is derived from an EMBL/GenBank/DDBJ whole genome shotgun (WGS) entry which is preliminary data.</text>
</comment>
<dbReference type="Pfam" id="PF00128">
    <property type="entry name" value="Alpha-amylase"/>
    <property type="match status" value="1"/>
</dbReference>
<dbReference type="InterPro" id="IPR013797">
    <property type="entry name" value="Maltooligo_trehalose_synth_4"/>
</dbReference>
<dbReference type="Gene3D" id="1.10.150.200">
    <property type="entry name" value="Maltooligosyl trehalose synthase, domain 3"/>
    <property type="match status" value="1"/>
</dbReference>
<dbReference type="Gene3D" id="1.10.10.470">
    <property type="entry name" value="Maltooligosyl trehalose synthase, domain 4"/>
    <property type="match status" value="1"/>
</dbReference>
<dbReference type="PANTHER" id="PTHR10357:SF216">
    <property type="entry name" value="MALTOOLIGOSYL TREHALOSE SYNTHASE-RELATED"/>
    <property type="match status" value="1"/>
</dbReference>
<dbReference type="SUPFAM" id="SSF51445">
    <property type="entry name" value="(Trans)glycosidases"/>
    <property type="match status" value="1"/>
</dbReference>
<dbReference type="InterPro" id="IPR012767">
    <property type="entry name" value="Trehalose_TreY"/>
</dbReference>
<keyword evidence="2" id="KW-0413">Isomerase</keyword>
<dbReference type="InterPro" id="IPR017853">
    <property type="entry name" value="GH"/>
</dbReference>
<dbReference type="Gene3D" id="3.20.20.80">
    <property type="entry name" value="Glycosidases"/>
    <property type="match status" value="1"/>
</dbReference>
<dbReference type="GO" id="GO:0005992">
    <property type="term" value="P:trehalose biosynthetic process"/>
    <property type="evidence" value="ECO:0007669"/>
    <property type="project" value="TreeGrafter"/>
</dbReference>
<name>A0A077M4E0_9MICO</name>
<dbReference type="NCBIfam" id="TIGR02401">
    <property type="entry name" value="trehalose_TreY"/>
    <property type="match status" value="1"/>
</dbReference>
<keyword evidence="3" id="KW-1185">Reference proteome</keyword>
<feature type="domain" description="Glycosyl hydrolase family 13 catalytic" evidence="1">
    <location>
        <begin position="20"/>
        <end position="596"/>
    </location>
</feature>
<gene>
    <name evidence="2" type="primary">treY</name>
    <name evidence="2" type="ORF">BN13_100048</name>
</gene>
<evidence type="ECO:0000313" key="3">
    <source>
        <dbReference type="Proteomes" id="UP000035720"/>
    </source>
</evidence>
<dbReference type="EC" id="5.4.99.15" evidence="2"/>
<dbReference type="AlphaFoldDB" id="A0A077M4E0"/>
<dbReference type="SMART" id="SM00642">
    <property type="entry name" value="Aamy"/>
    <property type="match status" value="1"/>
</dbReference>
<dbReference type="InterPro" id="IPR006047">
    <property type="entry name" value="GH13_cat_dom"/>
</dbReference>
<sequence>MRSHRPGRGNRVPISTYRIQLTPDFTFEDLAGQVPYLARLGITDLYLSPILESGQGSVHGYDVTSHAQVSAEKGGRAGFEHLATTAREHGIHLIADVVPNHMTVPTPLSRNAQFWSVLREGEHSPHAHWFDVDWYTQDHHLMLPVLGAPLAAVLARGELTRGRGGPGGDEEVLRYFEHEFPLRPGTEHLALPDVLDAQPYRLAHWREGEDGLNYRRFFDVTTLAGIRVEEPDVFFRTHALLLDLLDTGRLSGLRIDHPDGLADPGGYLARLARATGDVWVVAEKILEGHEELPSDWACAGTTGYDALARVTGLFTDAGGADSLTETYAAFTAERRPLTDIIDQAKTDVVQGVLEAEVGRLVRLLGWLLPGVDDEPLRRVVAALLVAMDRYRIYVPRLGTAPADASELMHACAARAAAALTEDDHEFLTAVVSLALGEPTSDTRPDQAAAIADFVTRFQQTCGPVMAKGIEDTAYYRYQRLVAANEVGGKAGRIGLSAKEFHEYCGERQRTWPVTLTGLSTHDTKRSEDARARGLAMSAHADAWREWVTLATELASPHRSPLVDASTEYRLWQEFVSVWPISGSRATAYAQKAVKEAKQHTTWTSPDPAYEKAVETLALGLVTDPEVGAHVETWLSQISATERVIVLGQKLVQLTMPGVADTYQGCEILDRSLVDPDNRRPVDYERRSQSLTRLDGGAAPADLSAEKLLVTSTALRLRRDHPEWFVGSGATYLPLPCPDESAVAFARGDDRGPAVVVVAARPAARNSVPDSSSTAVVDLPTGPWIDLLGKATHAGGPTQLTDLLATRPVALLRRS</sequence>
<dbReference type="GO" id="GO:0030980">
    <property type="term" value="P:alpha-glucan catabolic process"/>
    <property type="evidence" value="ECO:0007669"/>
    <property type="project" value="TreeGrafter"/>
</dbReference>
<dbReference type="Proteomes" id="UP000035720">
    <property type="component" value="Unassembled WGS sequence"/>
</dbReference>
<evidence type="ECO:0000259" key="1">
    <source>
        <dbReference type="SMART" id="SM00642"/>
    </source>
</evidence>
<evidence type="ECO:0000313" key="2">
    <source>
        <dbReference type="EMBL" id="CCI51379.1"/>
    </source>
</evidence>
<dbReference type="RefSeq" id="WP_048544294.1">
    <property type="nucleotide sequence ID" value="NZ_HF571038.1"/>
</dbReference>
<reference evidence="2 3" key="1">
    <citation type="journal article" date="2013" name="ISME J.">
        <title>A metabolic model for members of the genus Tetrasphaera involved in enhanced biological phosphorus removal.</title>
        <authorList>
            <person name="Kristiansen R."/>
            <person name="Nguyen H.T.T."/>
            <person name="Saunders A.M."/>
            <person name="Nielsen J.L."/>
            <person name="Wimmer R."/>
            <person name="Le V.Q."/>
            <person name="McIlroy S.J."/>
            <person name="Petrovski S."/>
            <person name="Seviour R.J."/>
            <person name="Calteau A."/>
            <person name="Nielsen K.L."/>
            <person name="Nielsen P.H."/>
        </authorList>
    </citation>
    <scope>NUCLEOTIDE SEQUENCE [LARGE SCALE GENOMIC DNA]</scope>
    <source>
        <strain evidence="2 3">Ben 74</strain>
    </source>
</reference>
<dbReference type="Gene3D" id="3.30.1590.10">
    <property type="entry name" value="Maltooligosyl trehalose synthase, domain 2"/>
    <property type="match status" value="1"/>
</dbReference>
<accession>A0A077M4E0</accession>
<organism evidence="2 3">
    <name type="scientific">Nostocoides jenkinsii Ben 74</name>
    <dbReference type="NCBI Taxonomy" id="1193518"/>
    <lineage>
        <taxon>Bacteria</taxon>
        <taxon>Bacillati</taxon>
        <taxon>Actinomycetota</taxon>
        <taxon>Actinomycetes</taxon>
        <taxon>Micrococcales</taxon>
        <taxon>Intrasporangiaceae</taxon>
        <taxon>Nostocoides</taxon>
    </lineage>
</organism>
<dbReference type="CDD" id="cd11336">
    <property type="entry name" value="AmyAc_MTSase"/>
    <property type="match status" value="1"/>
</dbReference>
<dbReference type="PANTHER" id="PTHR10357">
    <property type="entry name" value="ALPHA-AMYLASE FAMILY MEMBER"/>
    <property type="match status" value="1"/>
</dbReference>
<dbReference type="EMBL" id="CAJC01000002">
    <property type="protein sequence ID" value="CCI51379.1"/>
    <property type="molecule type" value="Genomic_DNA"/>
</dbReference>
<proteinExistence type="predicted"/>
<dbReference type="STRING" id="1193518.BN13_100048"/>
<protein>
    <submittedName>
        <fullName evidence="2">Maltooligosyl trehalose synthase</fullName>
        <ecNumber evidence="2">5.4.99.15</ecNumber>
    </submittedName>
</protein>
<dbReference type="GO" id="GO:0047470">
    <property type="term" value="F:(1,4)-alpha-D-glucan 1-alpha-D-glucosylmutase activity"/>
    <property type="evidence" value="ECO:0007669"/>
    <property type="project" value="UniProtKB-EC"/>
</dbReference>